<protein>
    <submittedName>
        <fullName evidence="2">Uncharacterized protein</fullName>
    </submittedName>
</protein>
<reference evidence="2" key="2">
    <citation type="submission" date="2025-09" db="UniProtKB">
        <authorList>
            <consortium name="Ensembl"/>
        </authorList>
    </citation>
    <scope>IDENTIFICATION</scope>
</reference>
<dbReference type="Proteomes" id="UP000694424">
    <property type="component" value="Unplaced"/>
</dbReference>
<dbReference type="AlphaFoldDB" id="A0A8B9PCP8"/>
<reference evidence="2" key="1">
    <citation type="submission" date="2025-08" db="UniProtKB">
        <authorList>
            <consortium name="Ensembl"/>
        </authorList>
    </citation>
    <scope>IDENTIFICATION</scope>
</reference>
<evidence type="ECO:0000313" key="2">
    <source>
        <dbReference type="Ensembl" id="ENSAOWP00000010134.1"/>
    </source>
</evidence>
<sequence>VDLTLLNGTGLAQSGRSGTVPGEVGQPPSIHPGAGPRGEVSSQGVAACVSGLLAAGDFPARHFRRHAASPFVPKAKICVHTYSK</sequence>
<feature type="compositionally biased region" description="Polar residues" evidence="1">
    <location>
        <begin position="1"/>
        <end position="17"/>
    </location>
</feature>
<proteinExistence type="predicted"/>
<keyword evidence="3" id="KW-1185">Reference proteome</keyword>
<dbReference type="Ensembl" id="ENSAOWT00000011506.1">
    <property type="protein sequence ID" value="ENSAOWP00000010134.1"/>
    <property type="gene ID" value="ENSAOWG00000006971.1"/>
</dbReference>
<evidence type="ECO:0000256" key="1">
    <source>
        <dbReference type="SAM" id="MobiDB-lite"/>
    </source>
</evidence>
<name>A0A8B9PCP8_APTOW</name>
<organism evidence="2 3">
    <name type="scientific">Apteryx owenii</name>
    <name type="common">Little spotted kiwi</name>
    <dbReference type="NCBI Taxonomy" id="8824"/>
    <lineage>
        <taxon>Eukaryota</taxon>
        <taxon>Metazoa</taxon>
        <taxon>Chordata</taxon>
        <taxon>Craniata</taxon>
        <taxon>Vertebrata</taxon>
        <taxon>Euteleostomi</taxon>
        <taxon>Archelosauria</taxon>
        <taxon>Archosauria</taxon>
        <taxon>Dinosauria</taxon>
        <taxon>Saurischia</taxon>
        <taxon>Theropoda</taxon>
        <taxon>Coelurosauria</taxon>
        <taxon>Aves</taxon>
        <taxon>Palaeognathae</taxon>
        <taxon>Apterygiformes</taxon>
        <taxon>Apterygidae</taxon>
        <taxon>Apteryx</taxon>
    </lineage>
</organism>
<evidence type="ECO:0000313" key="3">
    <source>
        <dbReference type="Proteomes" id="UP000694424"/>
    </source>
</evidence>
<accession>A0A8B9PCP8</accession>
<feature type="region of interest" description="Disordered" evidence="1">
    <location>
        <begin position="1"/>
        <end position="41"/>
    </location>
</feature>